<accession>A0A9W8EL77</accession>
<evidence type="ECO:0000313" key="4">
    <source>
        <dbReference type="Proteomes" id="UP001150907"/>
    </source>
</evidence>
<comment type="caution">
    <text evidence="3">The sequence shown here is derived from an EMBL/GenBank/DDBJ whole genome shotgun (WGS) entry which is preliminary data.</text>
</comment>
<organism evidence="3 4">
    <name type="scientific">Coemansia thaxteri</name>
    <dbReference type="NCBI Taxonomy" id="2663907"/>
    <lineage>
        <taxon>Eukaryota</taxon>
        <taxon>Fungi</taxon>
        <taxon>Fungi incertae sedis</taxon>
        <taxon>Zoopagomycota</taxon>
        <taxon>Kickxellomycotina</taxon>
        <taxon>Kickxellomycetes</taxon>
        <taxon>Kickxellales</taxon>
        <taxon>Kickxellaceae</taxon>
        <taxon>Coemansia</taxon>
    </lineage>
</organism>
<keyword evidence="2" id="KW-0732">Signal</keyword>
<proteinExistence type="predicted"/>
<name>A0A9W8EL77_9FUNG</name>
<evidence type="ECO:0000256" key="2">
    <source>
        <dbReference type="SAM" id="SignalP"/>
    </source>
</evidence>
<reference evidence="3" key="1">
    <citation type="submission" date="2022-07" db="EMBL/GenBank/DDBJ databases">
        <title>Phylogenomic reconstructions and comparative analyses of Kickxellomycotina fungi.</title>
        <authorList>
            <person name="Reynolds N.K."/>
            <person name="Stajich J.E."/>
            <person name="Barry K."/>
            <person name="Grigoriev I.V."/>
            <person name="Crous P."/>
            <person name="Smith M.E."/>
        </authorList>
    </citation>
    <scope>NUCLEOTIDE SEQUENCE</scope>
    <source>
        <strain evidence="3">IMI 214461</strain>
    </source>
</reference>
<sequence>MLCKRSFLSAVAALAAVASVSALPQNFDINQILAQANAAVPGLNSILNNPAFMASFSAQMASVNNILASNPNFFNTFLNGINIPTDLFDGINLPTDLGNFVMPSFTIPDFAAITVPTNFLDLVNGDDTPSTSKAAAKSTSKPAASKTGAAAPTTGAAAPTTGAAAKQTTEVVETDAPANGDAPNTKTKTSGAAGIKPAAGLLAAGLLTVVALF</sequence>
<feature type="compositionally biased region" description="Low complexity" evidence="1">
    <location>
        <begin position="130"/>
        <end position="166"/>
    </location>
</feature>
<feature type="chain" id="PRO_5040750364" evidence="2">
    <location>
        <begin position="23"/>
        <end position="213"/>
    </location>
</feature>
<dbReference type="OrthoDB" id="5589888at2759"/>
<feature type="region of interest" description="Disordered" evidence="1">
    <location>
        <begin position="130"/>
        <end position="192"/>
    </location>
</feature>
<evidence type="ECO:0000256" key="1">
    <source>
        <dbReference type="SAM" id="MobiDB-lite"/>
    </source>
</evidence>
<dbReference type="Proteomes" id="UP001150907">
    <property type="component" value="Unassembled WGS sequence"/>
</dbReference>
<gene>
    <name evidence="3" type="ORF">H4R26_000652</name>
</gene>
<feature type="signal peptide" evidence="2">
    <location>
        <begin position="1"/>
        <end position="22"/>
    </location>
</feature>
<keyword evidence="4" id="KW-1185">Reference proteome</keyword>
<dbReference type="AlphaFoldDB" id="A0A9W8EL77"/>
<protein>
    <submittedName>
        <fullName evidence="3">Uncharacterized protein</fullName>
    </submittedName>
</protein>
<dbReference type="EMBL" id="JANBQF010000021">
    <property type="protein sequence ID" value="KAJ2007632.1"/>
    <property type="molecule type" value="Genomic_DNA"/>
</dbReference>
<evidence type="ECO:0000313" key="3">
    <source>
        <dbReference type="EMBL" id="KAJ2007632.1"/>
    </source>
</evidence>